<proteinExistence type="predicted"/>
<comment type="caution">
    <text evidence="2">The sequence shown here is derived from an EMBL/GenBank/DDBJ whole genome shotgun (WGS) entry which is preliminary data.</text>
</comment>
<organism evidence="2 3">
    <name type="scientific">Thiomicrorhabdus heinhorstiae</name>
    <dbReference type="NCBI Taxonomy" id="2748010"/>
    <lineage>
        <taxon>Bacteria</taxon>
        <taxon>Pseudomonadati</taxon>
        <taxon>Pseudomonadota</taxon>
        <taxon>Gammaproteobacteria</taxon>
        <taxon>Thiotrichales</taxon>
        <taxon>Piscirickettsiaceae</taxon>
        <taxon>Thiomicrorhabdus</taxon>
    </lineage>
</organism>
<dbReference type="CDD" id="cd00118">
    <property type="entry name" value="LysM"/>
    <property type="match status" value="1"/>
</dbReference>
<dbReference type="SMART" id="SM00257">
    <property type="entry name" value="LysM"/>
    <property type="match status" value="1"/>
</dbReference>
<protein>
    <submittedName>
        <fullName evidence="2">Peptidoglycan DD-metalloendopeptidase family protein</fullName>
    </submittedName>
</protein>
<dbReference type="InterPro" id="IPR016047">
    <property type="entry name" value="M23ase_b-sheet_dom"/>
</dbReference>
<sequence>MQVLRAELRSNMSLITKLKVLGLAVFFSVSGCSSPFKYEPTSDSEISGGSAKCTSPYVVQKGDSLSVIAKKCAVDMLDLAKLNDLPPPYTIYPQQNLLLPFSENAEEKAVEIVKPRVVAADGVEVASAKKSDLQVSELDDMSQKAPVAWRWPVTQKLQYKFVRDARGVRSLEIYAKPGTPIFAVAPGEVVYSGNGIVDYGQMLMIRHDDGYLSTYAHNSSLLVQEGERVKRGQKIALSGATGSTKTAKLYLEARLRGKKVDITKVLHYRP</sequence>
<dbReference type="PROSITE" id="PS51782">
    <property type="entry name" value="LYSM"/>
    <property type="match status" value="1"/>
</dbReference>
<dbReference type="InterPro" id="IPR050570">
    <property type="entry name" value="Cell_wall_metabolism_enzyme"/>
</dbReference>
<name>A0ABS0BSK5_9GAMM</name>
<evidence type="ECO:0000313" key="2">
    <source>
        <dbReference type="EMBL" id="MBF6056846.1"/>
    </source>
</evidence>
<evidence type="ECO:0000313" key="3">
    <source>
        <dbReference type="Proteomes" id="UP001193680"/>
    </source>
</evidence>
<dbReference type="InterPro" id="IPR018392">
    <property type="entry name" value="LysM"/>
</dbReference>
<dbReference type="InterPro" id="IPR036779">
    <property type="entry name" value="LysM_dom_sf"/>
</dbReference>
<dbReference type="SUPFAM" id="SSF51261">
    <property type="entry name" value="Duplicated hybrid motif"/>
    <property type="match status" value="1"/>
</dbReference>
<accession>A0ABS0BSK5</accession>
<keyword evidence="3" id="KW-1185">Reference proteome</keyword>
<reference evidence="2 3" key="1">
    <citation type="submission" date="2020-11" db="EMBL/GenBank/DDBJ databases">
        <title>Sulfur oxidizing isolate from Hospital Hole Sinkhole.</title>
        <authorList>
            <person name="Scott K.M."/>
        </authorList>
    </citation>
    <scope>NUCLEOTIDE SEQUENCE [LARGE SCALE GENOMIC DNA]</scope>
    <source>
        <strain evidence="2 3">HH1</strain>
    </source>
</reference>
<evidence type="ECO:0000259" key="1">
    <source>
        <dbReference type="PROSITE" id="PS51782"/>
    </source>
</evidence>
<dbReference type="RefSeq" id="WP_194947206.1">
    <property type="nucleotide sequence ID" value="NZ_JACBGI020000001.1"/>
</dbReference>
<dbReference type="PROSITE" id="PS51257">
    <property type="entry name" value="PROKAR_LIPOPROTEIN"/>
    <property type="match status" value="1"/>
</dbReference>
<dbReference type="Gene3D" id="3.10.350.10">
    <property type="entry name" value="LysM domain"/>
    <property type="match status" value="1"/>
</dbReference>
<dbReference type="Proteomes" id="UP001193680">
    <property type="component" value="Unassembled WGS sequence"/>
</dbReference>
<dbReference type="Pfam" id="PF01551">
    <property type="entry name" value="Peptidase_M23"/>
    <property type="match status" value="1"/>
</dbReference>
<dbReference type="Gene3D" id="2.70.70.10">
    <property type="entry name" value="Glucose Permease (Domain IIA)"/>
    <property type="match status" value="1"/>
</dbReference>
<dbReference type="PANTHER" id="PTHR21666:SF270">
    <property type="entry name" value="MUREIN HYDROLASE ACTIVATOR ENVC"/>
    <property type="match status" value="1"/>
</dbReference>
<feature type="domain" description="LysM" evidence="1">
    <location>
        <begin position="55"/>
        <end position="99"/>
    </location>
</feature>
<gene>
    <name evidence="2" type="ORF">H8792_000645</name>
</gene>
<dbReference type="Pfam" id="PF01476">
    <property type="entry name" value="LysM"/>
    <property type="match status" value="1"/>
</dbReference>
<dbReference type="EMBL" id="JACBGI020000001">
    <property type="protein sequence ID" value="MBF6056846.1"/>
    <property type="molecule type" value="Genomic_DNA"/>
</dbReference>
<dbReference type="CDD" id="cd12797">
    <property type="entry name" value="M23_peptidase"/>
    <property type="match status" value="1"/>
</dbReference>
<dbReference type="InterPro" id="IPR011055">
    <property type="entry name" value="Dup_hybrid_motif"/>
</dbReference>
<dbReference type="PANTHER" id="PTHR21666">
    <property type="entry name" value="PEPTIDASE-RELATED"/>
    <property type="match status" value="1"/>
</dbReference>